<dbReference type="Proteomes" id="UP000326924">
    <property type="component" value="Unassembled WGS sequence"/>
</dbReference>
<evidence type="ECO:0000313" key="2">
    <source>
        <dbReference type="Proteomes" id="UP000326924"/>
    </source>
</evidence>
<sequence>MPHVSTFANLEAACFCPPPTGHGRDIVNMCIQALQPSTYVLYQYLIQDIQNTTVLITGSKPDANGDAEWILRLDARKQNPQTRFTGVCFGHQSLARPLHVPA</sequence>
<gene>
    <name evidence="1" type="ORF">FN846DRAFT_325584</name>
</gene>
<organism evidence="1 2">
    <name type="scientific">Sphaerosporella brunnea</name>
    <dbReference type="NCBI Taxonomy" id="1250544"/>
    <lineage>
        <taxon>Eukaryota</taxon>
        <taxon>Fungi</taxon>
        <taxon>Dikarya</taxon>
        <taxon>Ascomycota</taxon>
        <taxon>Pezizomycotina</taxon>
        <taxon>Pezizomycetes</taxon>
        <taxon>Pezizales</taxon>
        <taxon>Pyronemataceae</taxon>
        <taxon>Sphaerosporella</taxon>
    </lineage>
</organism>
<reference evidence="1 2" key="1">
    <citation type="submission" date="2019-09" db="EMBL/GenBank/DDBJ databases">
        <title>Draft genome of the ectomycorrhizal ascomycete Sphaerosporella brunnea.</title>
        <authorList>
            <consortium name="DOE Joint Genome Institute"/>
            <person name="Benucci G.M."/>
            <person name="Marozzi G."/>
            <person name="Antonielli L."/>
            <person name="Sanchez S."/>
            <person name="Marco P."/>
            <person name="Wang X."/>
            <person name="Falini L.B."/>
            <person name="Barry K."/>
            <person name="Haridas S."/>
            <person name="Lipzen A."/>
            <person name="Labutti K."/>
            <person name="Grigoriev I.V."/>
            <person name="Murat C."/>
            <person name="Martin F."/>
            <person name="Albertini E."/>
            <person name="Donnini D."/>
            <person name="Bonito G."/>
        </authorList>
    </citation>
    <scope>NUCLEOTIDE SEQUENCE [LARGE SCALE GENOMIC DNA]</scope>
    <source>
        <strain evidence="1 2">Sb_GMNB300</strain>
    </source>
</reference>
<evidence type="ECO:0008006" key="3">
    <source>
        <dbReference type="Google" id="ProtNLM"/>
    </source>
</evidence>
<comment type="caution">
    <text evidence="1">The sequence shown here is derived from an EMBL/GenBank/DDBJ whole genome shotgun (WGS) entry which is preliminary data.</text>
</comment>
<dbReference type="EMBL" id="VXIS01000251">
    <property type="protein sequence ID" value="KAA8895634.1"/>
    <property type="molecule type" value="Genomic_DNA"/>
</dbReference>
<dbReference type="OrthoDB" id="92161at2759"/>
<dbReference type="InterPro" id="IPR029062">
    <property type="entry name" value="Class_I_gatase-like"/>
</dbReference>
<accession>A0A5J5EKB3</accession>
<dbReference type="AlphaFoldDB" id="A0A5J5EKB3"/>
<dbReference type="InParanoid" id="A0A5J5EKB3"/>
<protein>
    <recommendedName>
        <fullName evidence="3">Glutamine amidotransferase domain-containing protein</fullName>
    </recommendedName>
</protein>
<name>A0A5J5EKB3_9PEZI</name>
<proteinExistence type="predicted"/>
<dbReference type="Gene3D" id="3.40.50.880">
    <property type="match status" value="1"/>
</dbReference>
<keyword evidence="2" id="KW-1185">Reference proteome</keyword>
<evidence type="ECO:0000313" key="1">
    <source>
        <dbReference type="EMBL" id="KAA8895634.1"/>
    </source>
</evidence>